<dbReference type="Proteomes" id="UP001279734">
    <property type="component" value="Unassembled WGS sequence"/>
</dbReference>
<reference evidence="2" key="1">
    <citation type="submission" date="2023-05" db="EMBL/GenBank/DDBJ databases">
        <title>Nepenthes gracilis genome sequencing.</title>
        <authorList>
            <person name="Fukushima K."/>
        </authorList>
    </citation>
    <scope>NUCLEOTIDE SEQUENCE</scope>
    <source>
        <strain evidence="2">SING2019-196</strain>
    </source>
</reference>
<sequence length="541" mass="57112">MKDEPAIGVSNAVHSVLDVGAPFLADHAAGSPHRPLISTGVDGVAISDEFGPIPGVDGSTPESIARIARKYSLVDVVDGLLNKAPFEFQEVRSLSGCPVKRSEASVNEAVLICDPGRGLEVTLPSVDPYTGDPLSDDYGILHSPDHHLPCCSKASGAPVGPSSENEFALCCSWDQFHDLDAPQMVMMVNWAAVQLGFPTMMFGRLRLLLAVLVEKPAKPQKLAHDVDGVGSGTSSLASPSTDHIALCVKIRPEVEQPSCHTVGSDAISLESKVGIQIVPDQEVTCLAHGENSSSGFGMDSQTPLDDAISVTIPAAICTCAGSIGVQNEAFGTTHSSQATPGDLHSKDPVRAVPGNPMFDLVQFDVSPSFSLDGGQKSWAQDAPREVQFQPEMGDRLSSASNPSMMDPGNMPSPGDDVNLRQGTIRAPQTQIFDTECGCSWHIFGTAKLLLLICFFWAKWSYCPAVYLGCPADSLGIHLGPSGYVLGADRASHTGNVLGSSVPSSAKSAMSANPIAIPGACEWRSQFDQKSRLDQVSRCPKP</sequence>
<gene>
    <name evidence="2" type="ORF">Nepgr_020408</name>
</gene>
<comment type="caution">
    <text evidence="2">The sequence shown here is derived from an EMBL/GenBank/DDBJ whole genome shotgun (WGS) entry which is preliminary data.</text>
</comment>
<evidence type="ECO:0000256" key="1">
    <source>
        <dbReference type="SAM" id="MobiDB-lite"/>
    </source>
</evidence>
<dbReference type="AlphaFoldDB" id="A0AAD3XV18"/>
<protein>
    <submittedName>
        <fullName evidence="2">Uncharacterized protein</fullName>
    </submittedName>
</protein>
<accession>A0AAD3XV18</accession>
<keyword evidence="3" id="KW-1185">Reference proteome</keyword>
<evidence type="ECO:0000313" key="2">
    <source>
        <dbReference type="EMBL" id="GMH18567.1"/>
    </source>
</evidence>
<organism evidence="2 3">
    <name type="scientific">Nepenthes gracilis</name>
    <name type="common">Slender pitcher plant</name>
    <dbReference type="NCBI Taxonomy" id="150966"/>
    <lineage>
        <taxon>Eukaryota</taxon>
        <taxon>Viridiplantae</taxon>
        <taxon>Streptophyta</taxon>
        <taxon>Embryophyta</taxon>
        <taxon>Tracheophyta</taxon>
        <taxon>Spermatophyta</taxon>
        <taxon>Magnoliopsida</taxon>
        <taxon>eudicotyledons</taxon>
        <taxon>Gunneridae</taxon>
        <taxon>Pentapetalae</taxon>
        <taxon>Caryophyllales</taxon>
        <taxon>Nepenthaceae</taxon>
        <taxon>Nepenthes</taxon>
    </lineage>
</organism>
<name>A0AAD3XV18_NEPGR</name>
<feature type="region of interest" description="Disordered" evidence="1">
    <location>
        <begin position="389"/>
        <end position="417"/>
    </location>
</feature>
<dbReference type="EMBL" id="BSYO01000019">
    <property type="protein sequence ID" value="GMH18567.1"/>
    <property type="molecule type" value="Genomic_DNA"/>
</dbReference>
<proteinExistence type="predicted"/>
<feature type="region of interest" description="Disordered" evidence="1">
    <location>
        <begin position="332"/>
        <end position="351"/>
    </location>
</feature>
<evidence type="ECO:0000313" key="3">
    <source>
        <dbReference type="Proteomes" id="UP001279734"/>
    </source>
</evidence>